<comment type="caution">
    <text evidence="1">The sequence shown here is derived from an EMBL/GenBank/DDBJ whole genome shotgun (WGS) entry which is preliminary data.</text>
</comment>
<gene>
    <name evidence="1" type="ORF">ACFFVK_14735</name>
</gene>
<name>A0ABV5HEI7_9FLAO</name>
<evidence type="ECO:0000313" key="1">
    <source>
        <dbReference type="EMBL" id="MFB9109841.1"/>
    </source>
</evidence>
<organism evidence="1 2">
    <name type="scientific">Flavobacterium gyeonganense</name>
    <dbReference type="NCBI Taxonomy" id="1310418"/>
    <lineage>
        <taxon>Bacteria</taxon>
        <taxon>Pseudomonadati</taxon>
        <taxon>Bacteroidota</taxon>
        <taxon>Flavobacteriia</taxon>
        <taxon>Flavobacteriales</taxon>
        <taxon>Flavobacteriaceae</taxon>
        <taxon>Flavobacterium</taxon>
    </lineage>
</organism>
<protein>
    <submittedName>
        <fullName evidence="1">Uncharacterized protein</fullName>
    </submittedName>
</protein>
<reference evidence="1 2" key="1">
    <citation type="submission" date="2024-09" db="EMBL/GenBank/DDBJ databases">
        <authorList>
            <person name="Sun Q."/>
            <person name="Mori K."/>
        </authorList>
    </citation>
    <scope>NUCLEOTIDE SEQUENCE [LARGE SCALE GENOMIC DNA]</scope>
    <source>
        <strain evidence="1 2">CECT 8365</strain>
    </source>
</reference>
<keyword evidence="2" id="KW-1185">Reference proteome</keyword>
<proteinExistence type="predicted"/>
<sequence length="204" mass="24421">MTIRYQNINDEDVAIEQLSNLREYHKVFSENQVILKKEFYIDNTLKHIDHYKNNIESEDDIVELYRYSGIFYSIIEKLDFGNYIIEVHKEYSEMKLKSHSRYLYNNSNNLICQETIDLLTGLPKFEETEKYFYDFEKDDYFPIITASFNEDGTLDTIQYDSYRFDGQDEIIFSEDDDIITLQNLLGLSSNEMQYYLIATLEPQK</sequence>
<evidence type="ECO:0000313" key="2">
    <source>
        <dbReference type="Proteomes" id="UP001589562"/>
    </source>
</evidence>
<accession>A0ABV5HEI7</accession>
<dbReference type="EMBL" id="JBHMFE010000020">
    <property type="protein sequence ID" value="MFB9109841.1"/>
    <property type="molecule type" value="Genomic_DNA"/>
</dbReference>
<dbReference type="RefSeq" id="WP_278009668.1">
    <property type="nucleotide sequence ID" value="NZ_CP121112.1"/>
</dbReference>
<dbReference type="Proteomes" id="UP001589562">
    <property type="component" value="Unassembled WGS sequence"/>
</dbReference>